<dbReference type="EMBL" id="CACRXK020009172">
    <property type="protein sequence ID" value="CAB4016571.1"/>
    <property type="molecule type" value="Genomic_DNA"/>
</dbReference>
<feature type="region of interest" description="Disordered" evidence="1">
    <location>
        <begin position="29"/>
        <end position="74"/>
    </location>
</feature>
<evidence type="ECO:0000256" key="1">
    <source>
        <dbReference type="SAM" id="MobiDB-lite"/>
    </source>
</evidence>
<comment type="caution">
    <text evidence="4">The sequence shown here is derived from an EMBL/GenBank/DDBJ whole genome shotgun (WGS) entry which is preliminary data.</text>
</comment>
<feature type="compositionally biased region" description="Low complexity" evidence="1">
    <location>
        <begin position="31"/>
        <end position="42"/>
    </location>
</feature>
<protein>
    <submittedName>
        <fullName evidence="4">Uncharacterized protein</fullName>
    </submittedName>
</protein>
<proteinExistence type="predicted"/>
<keyword evidence="2" id="KW-0472">Membrane</keyword>
<keyword evidence="3" id="KW-0732">Signal</keyword>
<feature type="transmembrane region" description="Helical" evidence="2">
    <location>
        <begin position="247"/>
        <end position="268"/>
    </location>
</feature>
<evidence type="ECO:0000313" key="4">
    <source>
        <dbReference type="EMBL" id="CAB4016571.1"/>
    </source>
</evidence>
<keyword evidence="5" id="KW-1185">Reference proteome</keyword>
<keyword evidence="2" id="KW-0812">Transmembrane</keyword>
<evidence type="ECO:0000256" key="2">
    <source>
        <dbReference type="SAM" id="Phobius"/>
    </source>
</evidence>
<accession>A0A7D9IY46</accession>
<evidence type="ECO:0000256" key="3">
    <source>
        <dbReference type="SAM" id="SignalP"/>
    </source>
</evidence>
<feature type="chain" id="PRO_5043646986" evidence="3">
    <location>
        <begin position="29"/>
        <end position="269"/>
    </location>
</feature>
<keyword evidence="2" id="KW-1133">Transmembrane helix</keyword>
<name>A0A7D9IY46_PARCT</name>
<organism evidence="4 5">
    <name type="scientific">Paramuricea clavata</name>
    <name type="common">Red gorgonian</name>
    <name type="synonym">Violescent sea-whip</name>
    <dbReference type="NCBI Taxonomy" id="317549"/>
    <lineage>
        <taxon>Eukaryota</taxon>
        <taxon>Metazoa</taxon>
        <taxon>Cnidaria</taxon>
        <taxon>Anthozoa</taxon>
        <taxon>Octocorallia</taxon>
        <taxon>Malacalcyonacea</taxon>
        <taxon>Plexauridae</taxon>
        <taxon>Paramuricea</taxon>
    </lineage>
</organism>
<feature type="signal peptide" evidence="3">
    <location>
        <begin position="1"/>
        <end position="28"/>
    </location>
</feature>
<feature type="compositionally biased region" description="Polar residues" evidence="1">
    <location>
        <begin position="63"/>
        <end position="73"/>
    </location>
</feature>
<dbReference type="AlphaFoldDB" id="A0A7D9IY46"/>
<dbReference type="Proteomes" id="UP001152795">
    <property type="component" value="Unassembled WGS sequence"/>
</dbReference>
<sequence>MMMTSRRTLLVVGILLAILILALHETEAKGSRSSRSSRQSTNRSRKTQRKPASSSSKPKPKTFHSSVTHSQIRQTKKNPFNKRFIVAAATATVVYNLVVAPVYSGRYRPYYETTNIVIPKHRALQIKQESYHVSTNNGSRCSDGNLTKYDARNIVNVTTKVSYEKAKHVVAVDTIPPHESTGTKQTNLTVSAEAINNYVAMIEIRIAFNHSILTLNATSNTTANTTIDLTDCTIMVYESIAYVVESFAFRNEASFVLFLFAFFVSILMN</sequence>
<gene>
    <name evidence="4" type="ORF">PACLA_8A027866</name>
</gene>
<evidence type="ECO:0000313" key="5">
    <source>
        <dbReference type="Proteomes" id="UP001152795"/>
    </source>
</evidence>
<reference evidence="4" key="1">
    <citation type="submission" date="2020-04" db="EMBL/GenBank/DDBJ databases">
        <authorList>
            <person name="Alioto T."/>
            <person name="Alioto T."/>
            <person name="Gomez Garrido J."/>
        </authorList>
    </citation>
    <scope>NUCLEOTIDE SEQUENCE</scope>
    <source>
        <strain evidence="4">A484AB</strain>
    </source>
</reference>